<feature type="domain" description="Serine dehydratase-like alpha subunit" evidence="13">
    <location>
        <begin position="264"/>
        <end position="511"/>
    </location>
</feature>
<dbReference type="Proteomes" id="UP000274920">
    <property type="component" value="Unassembled WGS sequence"/>
</dbReference>
<keyword evidence="7" id="KW-0479">Metal-binding</keyword>
<evidence type="ECO:0000256" key="12">
    <source>
        <dbReference type="ARBA" id="ARBA00049406"/>
    </source>
</evidence>
<protein>
    <recommendedName>
        <fullName evidence="4">L-serine ammonia-lyase</fullName>
        <ecNumber evidence="4">4.3.1.17</ecNumber>
    </recommendedName>
    <alternativeName>
        <fullName evidence="11">L-serine deaminase</fullName>
    </alternativeName>
</protein>
<dbReference type="EMBL" id="RHJS01000002">
    <property type="protein sequence ID" value="RRK33604.1"/>
    <property type="molecule type" value="Genomic_DNA"/>
</dbReference>
<dbReference type="SUPFAM" id="SSF143548">
    <property type="entry name" value="Serine metabolism enzymes domain"/>
    <property type="match status" value="1"/>
</dbReference>
<evidence type="ECO:0000256" key="1">
    <source>
        <dbReference type="ARBA" id="ARBA00001966"/>
    </source>
</evidence>
<dbReference type="Gene3D" id="3.30.1330.90">
    <property type="entry name" value="D-3-phosphoglycerate dehydrogenase, domain 3"/>
    <property type="match status" value="1"/>
</dbReference>
<dbReference type="GO" id="GO:0046872">
    <property type="term" value="F:metal ion binding"/>
    <property type="evidence" value="ECO:0007669"/>
    <property type="project" value="UniProtKB-KW"/>
</dbReference>
<comment type="catalytic activity">
    <reaction evidence="12">
        <text>L-serine = pyruvate + NH4(+)</text>
        <dbReference type="Rhea" id="RHEA:19169"/>
        <dbReference type="ChEBI" id="CHEBI:15361"/>
        <dbReference type="ChEBI" id="CHEBI:28938"/>
        <dbReference type="ChEBI" id="CHEBI:33384"/>
        <dbReference type="EC" id="4.3.1.17"/>
    </reaction>
</comment>
<gene>
    <name evidence="14" type="ORF">EBB54_21280</name>
</gene>
<evidence type="ECO:0000256" key="6">
    <source>
        <dbReference type="ARBA" id="ARBA00022485"/>
    </source>
</evidence>
<name>A0A3R8JQ08_9FIRM</name>
<dbReference type="GO" id="GO:0006094">
    <property type="term" value="P:gluconeogenesis"/>
    <property type="evidence" value="ECO:0007669"/>
    <property type="project" value="UniProtKB-KW"/>
</dbReference>
<dbReference type="InterPro" id="IPR029009">
    <property type="entry name" value="ASB_dom_sf"/>
</dbReference>
<dbReference type="PANTHER" id="PTHR30182:SF1">
    <property type="entry name" value="L-SERINE DEHYDRATASE 1"/>
    <property type="match status" value="1"/>
</dbReference>
<dbReference type="InterPro" id="IPR005130">
    <property type="entry name" value="Ser_deHydtase-like_asu"/>
</dbReference>
<dbReference type="Pfam" id="PF03313">
    <property type="entry name" value="SDH_alpha"/>
    <property type="match status" value="1"/>
</dbReference>
<organism evidence="14 15">
    <name type="scientific">Schaedlerella arabinosiphila</name>
    <dbReference type="NCBI Taxonomy" id="2044587"/>
    <lineage>
        <taxon>Bacteria</taxon>
        <taxon>Bacillati</taxon>
        <taxon>Bacillota</taxon>
        <taxon>Clostridia</taxon>
        <taxon>Lachnospirales</taxon>
        <taxon>Lachnospiraceae</taxon>
        <taxon>Schaedlerella</taxon>
    </lineage>
</organism>
<comment type="caution">
    <text evidence="14">The sequence shown here is derived from an EMBL/GenBank/DDBJ whole genome shotgun (WGS) entry which is preliminary data.</text>
</comment>
<evidence type="ECO:0000256" key="5">
    <source>
        <dbReference type="ARBA" id="ARBA00022432"/>
    </source>
</evidence>
<dbReference type="EC" id="4.3.1.17" evidence="4"/>
<evidence type="ECO:0000259" key="13">
    <source>
        <dbReference type="Pfam" id="PF03313"/>
    </source>
</evidence>
<dbReference type="PANTHER" id="PTHR30182">
    <property type="entry name" value="L-SERINE DEHYDRATASE"/>
    <property type="match status" value="1"/>
</dbReference>
<sequence length="530" mass="56898">MEMYYGSIFNEVFGPVMVGTSSSHTAGPYRIGAAARMLLGEEVRKARISFDPGSSYAAYYKLQWSDRGFTAGLLGIPIDSEGMTDALEIAREKGMEVHFAIETKENKEPNYACLELTGKDGSQLVLGSTSIGGGAIELIEIDTYPIYIKGDFNTVFLYLNKDTDLEEIKRQAEKIIIEEFRMKESSTGDGSIVYLETRENLTEVQRQALLEIPQVAKVRYTSHVLPVLSRFRYENIPFRTAAEALAFGKENGITRAGELGILYEMARSGYSRGQVMDIMKNIIHVMRESVKRGINNMTEEKIGGLYPIKAATMYRNIREGNTKVADIGILNEIACVAIGVLESVEIERPGAVVASPTVGSVGILPAAVVYLGDNMKLSDDEIASAMFAAGSVGVFVAHQATFGGEVAGCQAECGSAGAMAAAGVVEMLGGTAAQAYTASTVTLQNILGQICDAVSVGYEPCNARNVLAAVNAVSTANMVLCGFSVEIPLDETIETMNRVGRQLPTCLKGTYGGLCCTPTGQKIAKICEGE</sequence>
<dbReference type="GO" id="GO:0051539">
    <property type="term" value="F:4 iron, 4 sulfur cluster binding"/>
    <property type="evidence" value="ECO:0007669"/>
    <property type="project" value="UniProtKB-KW"/>
</dbReference>
<evidence type="ECO:0000256" key="4">
    <source>
        <dbReference type="ARBA" id="ARBA00012093"/>
    </source>
</evidence>
<keyword evidence="6" id="KW-0004">4Fe-4S</keyword>
<dbReference type="AlphaFoldDB" id="A0A3R8JQ08"/>
<keyword evidence="9" id="KW-0411">Iron-sulfur</keyword>
<keyword evidence="15" id="KW-1185">Reference proteome</keyword>
<evidence type="ECO:0000256" key="9">
    <source>
        <dbReference type="ARBA" id="ARBA00023014"/>
    </source>
</evidence>
<evidence type="ECO:0000256" key="3">
    <source>
        <dbReference type="ARBA" id="ARBA00008636"/>
    </source>
</evidence>
<comment type="cofactor">
    <cofactor evidence="1">
        <name>[4Fe-4S] cluster</name>
        <dbReference type="ChEBI" id="CHEBI:49883"/>
    </cofactor>
</comment>
<evidence type="ECO:0000256" key="11">
    <source>
        <dbReference type="ARBA" id="ARBA00041766"/>
    </source>
</evidence>
<evidence type="ECO:0000313" key="15">
    <source>
        <dbReference type="Proteomes" id="UP000274920"/>
    </source>
</evidence>
<keyword evidence="10" id="KW-0456">Lyase</keyword>
<dbReference type="RefSeq" id="WP_125128833.1">
    <property type="nucleotide sequence ID" value="NZ_RHJS01000002.1"/>
</dbReference>
<evidence type="ECO:0000256" key="10">
    <source>
        <dbReference type="ARBA" id="ARBA00023239"/>
    </source>
</evidence>
<evidence type="ECO:0000256" key="7">
    <source>
        <dbReference type="ARBA" id="ARBA00022723"/>
    </source>
</evidence>
<keyword evidence="8" id="KW-0408">Iron</keyword>
<proteinExistence type="inferred from homology"/>
<accession>A0A3R8JQ08</accession>
<dbReference type="InterPro" id="IPR051318">
    <property type="entry name" value="Fe-S_L-Ser"/>
</dbReference>
<comment type="pathway">
    <text evidence="2">Carbohydrate biosynthesis; gluconeogenesis.</text>
</comment>
<keyword evidence="5" id="KW-0312">Gluconeogenesis</keyword>
<evidence type="ECO:0000256" key="2">
    <source>
        <dbReference type="ARBA" id="ARBA00004742"/>
    </source>
</evidence>
<reference evidence="14" key="1">
    <citation type="submission" date="2018-10" db="EMBL/GenBank/DDBJ databases">
        <title>Schaedlerella arabinophila gen. nov. sp. nov., isolated from the mouse intestinal tract and comparative analysis with the genome of the closely related altered Schaedler flora strain ASF502.</title>
        <authorList>
            <person name="Miyake S."/>
            <person name="Soh M."/>
            <person name="Seedorf H."/>
        </authorList>
    </citation>
    <scope>NUCLEOTIDE SEQUENCE [LARGE SCALE GENOMIC DNA]</scope>
    <source>
        <strain evidence="14">DSM 106076</strain>
    </source>
</reference>
<evidence type="ECO:0000313" key="14">
    <source>
        <dbReference type="EMBL" id="RRK33604.1"/>
    </source>
</evidence>
<comment type="similarity">
    <text evidence="3">Belongs to the iron-sulfur dependent L-serine dehydratase family.</text>
</comment>
<evidence type="ECO:0000256" key="8">
    <source>
        <dbReference type="ARBA" id="ARBA00023004"/>
    </source>
</evidence>
<dbReference type="GO" id="GO:0003941">
    <property type="term" value="F:L-serine ammonia-lyase activity"/>
    <property type="evidence" value="ECO:0007669"/>
    <property type="project" value="UniProtKB-EC"/>
</dbReference>